<name>A0A3N4J4X2_9PEZI</name>
<dbReference type="AlphaFoldDB" id="A0A3N4J4X2"/>
<reference evidence="1 2" key="1">
    <citation type="journal article" date="2018" name="Nat. Ecol. Evol.">
        <title>Pezizomycetes genomes reveal the molecular basis of ectomycorrhizal truffle lifestyle.</title>
        <authorList>
            <person name="Murat C."/>
            <person name="Payen T."/>
            <person name="Noel B."/>
            <person name="Kuo A."/>
            <person name="Morin E."/>
            <person name="Chen J."/>
            <person name="Kohler A."/>
            <person name="Krizsan K."/>
            <person name="Balestrini R."/>
            <person name="Da Silva C."/>
            <person name="Montanini B."/>
            <person name="Hainaut M."/>
            <person name="Levati E."/>
            <person name="Barry K.W."/>
            <person name="Belfiori B."/>
            <person name="Cichocki N."/>
            <person name="Clum A."/>
            <person name="Dockter R.B."/>
            <person name="Fauchery L."/>
            <person name="Guy J."/>
            <person name="Iotti M."/>
            <person name="Le Tacon F."/>
            <person name="Lindquist E.A."/>
            <person name="Lipzen A."/>
            <person name="Malagnac F."/>
            <person name="Mello A."/>
            <person name="Molinier V."/>
            <person name="Miyauchi S."/>
            <person name="Poulain J."/>
            <person name="Riccioni C."/>
            <person name="Rubini A."/>
            <person name="Sitrit Y."/>
            <person name="Splivallo R."/>
            <person name="Traeger S."/>
            <person name="Wang M."/>
            <person name="Zifcakova L."/>
            <person name="Wipf D."/>
            <person name="Zambonelli A."/>
            <person name="Paolocci F."/>
            <person name="Nowrousian M."/>
            <person name="Ottonello S."/>
            <person name="Baldrian P."/>
            <person name="Spatafora J.W."/>
            <person name="Henrissat B."/>
            <person name="Nagy L.G."/>
            <person name="Aury J.M."/>
            <person name="Wincker P."/>
            <person name="Grigoriev I.V."/>
            <person name="Bonfante P."/>
            <person name="Martin F.M."/>
        </authorList>
    </citation>
    <scope>NUCLEOTIDE SEQUENCE [LARGE SCALE GENOMIC DNA]</scope>
    <source>
        <strain evidence="1 2">120613-1</strain>
    </source>
</reference>
<dbReference type="Proteomes" id="UP000276215">
    <property type="component" value="Unassembled WGS sequence"/>
</dbReference>
<proteinExistence type="predicted"/>
<evidence type="ECO:0000313" key="2">
    <source>
        <dbReference type="Proteomes" id="UP000276215"/>
    </source>
</evidence>
<gene>
    <name evidence="1" type="ORF">L873DRAFT_1815997</name>
</gene>
<sequence>MKVDVGTKITTSGLHIHNTLHAMSKRLRGYCITCITNCGGATIDLILENFDNLIVSFRESQ</sequence>
<organism evidence="1 2">
    <name type="scientific">Choiromyces venosus 120613-1</name>
    <dbReference type="NCBI Taxonomy" id="1336337"/>
    <lineage>
        <taxon>Eukaryota</taxon>
        <taxon>Fungi</taxon>
        <taxon>Dikarya</taxon>
        <taxon>Ascomycota</taxon>
        <taxon>Pezizomycotina</taxon>
        <taxon>Pezizomycetes</taxon>
        <taxon>Pezizales</taxon>
        <taxon>Tuberaceae</taxon>
        <taxon>Choiromyces</taxon>
    </lineage>
</organism>
<keyword evidence="2" id="KW-1185">Reference proteome</keyword>
<evidence type="ECO:0000313" key="1">
    <source>
        <dbReference type="EMBL" id="RPA93352.1"/>
    </source>
</evidence>
<protein>
    <submittedName>
        <fullName evidence="1">Uncharacterized protein</fullName>
    </submittedName>
</protein>
<dbReference type="EMBL" id="ML120454">
    <property type="protein sequence ID" value="RPA93352.1"/>
    <property type="molecule type" value="Genomic_DNA"/>
</dbReference>
<accession>A0A3N4J4X2</accession>